<dbReference type="InterPro" id="IPR011990">
    <property type="entry name" value="TPR-like_helical_dom_sf"/>
</dbReference>
<evidence type="ECO:0000313" key="3">
    <source>
        <dbReference type="Proteomes" id="UP001172083"/>
    </source>
</evidence>
<name>A0ABT8L534_9BACT</name>
<protein>
    <recommendedName>
        <fullName evidence="4">Tetratricopeptide repeat protein</fullName>
    </recommendedName>
</protein>
<dbReference type="RefSeq" id="WP_346756883.1">
    <property type="nucleotide sequence ID" value="NZ_JAUJEB010000001.1"/>
</dbReference>
<dbReference type="Gene3D" id="1.25.40.10">
    <property type="entry name" value="Tetratricopeptide repeat domain"/>
    <property type="match status" value="2"/>
</dbReference>
<feature type="chain" id="PRO_5045527140" description="Tetratricopeptide repeat protein" evidence="1">
    <location>
        <begin position="20"/>
        <end position="492"/>
    </location>
</feature>
<dbReference type="Proteomes" id="UP001172083">
    <property type="component" value="Unassembled WGS sequence"/>
</dbReference>
<dbReference type="SUPFAM" id="SSF48452">
    <property type="entry name" value="TPR-like"/>
    <property type="match status" value="1"/>
</dbReference>
<sequence>MSRYVHLFLWITLASPAFSQNPHEPETRLQLAYYQIINLEIDRANQTLSQLSPADKSHALFYYVENLAEIISILLNENKSFYEALQGHEKSRLQQLERLDDDNPYKSYVMSEIKLQWAFIRLKFGDSFSAGWGIKQAYKLAHENRQRHPDFIPNYKTLGTLNILIGSVPQNYQWLLNLFGLNGSVSEGLELFSKIENTDNIFGLEAAILRCLSGVYILQENSLVKSFLKVYQAHPDNLLVKFAYAAVNFKSNHSEKALDIIRETQRFGEQYAKIHYFDYLEGKILLQKKSYTLAAYYFNRFVEKYQGENNIKDAYFQLFLCYWLSDQKEKAMDTYALAKSKGGPMSTADKYADKILRNDEFPHKQIMQIRLATDGGYYHLAEEQINNLSENQLVTDKNKTELVYRKARLSHLQGQIPQALTQYQKTIDMTQKKPWYFAPNAALQLGQIYTDQKNYDRARYYFNLVLTFRNHPYKQSLDRQAKSWLKKIEGQK</sequence>
<reference evidence="2" key="1">
    <citation type="submission" date="2023-06" db="EMBL/GenBank/DDBJ databases">
        <title>Genomic of Agaribacillus aureum.</title>
        <authorList>
            <person name="Wang G."/>
        </authorList>
    </citation>
    <scope>NUCLEOTIDE SEQUENCE</scope>
    <source>
        <strain evidence="2">BMA12</strain>
    </source>
</reference>
<accession>A0ABT8L534</accession>
<keyword evidence="1" id="KW-0732">Signal</keyword>
<dbReference type="SMART" id="SM00028">
    <property type="entry name" value="TPR"/>
    <property type="match status" value="2"/>
</dbReference>
<dbReference type="EMBL" id="JAUJEB010000001">
    <property type="protein sequence ID" value="MDN5211551.1"/>
    <property type="molecule type" value="Genomic_DNA"/>
</dbReference>
<comment type="caution">
    <text evidence="2">The sequence shown here is derived from an EMBL/GenBank/DDBJ whole genome shotgun (WGS) entry which is preliminary data.</text>
</comment>
<feature type="signal peptide" evidence="1">
    <location>
        <begin position="1"/>
        <end position="19"/>
    </location>
</feature>
<dbReference type="InterPro" id="IPR019412">
    <property type="entry name" value="IML2/TPR_39"/>
</dbReference>
<gene>
    <name evidence="2" type="ORF">QQ020_05800</name>
</gene>
<evidence type="ECO:0008006" key="4">
    <source>
        <dbReference type="Google" id="ProtNLM"/>
    </source>
</evidence>
<organism evidence="2 3">
    <name type="scientific">Agaribacillus aureus</name>
    <dbReference type="NCBI Taxonomy" id="3051825"/>
    <lineage>
        <taxon>Bacteria</taxon>
        <taxon>Pseudomonadati</taxon>
        <taxon>Bacteroidota</taxon>
        <taxon>Cytophagia</taxon>
        <taxon>Cytophagales</taxon>
        <taxon>Splendidivirgaceae</taxon>
        <taxon>Agaribacillus</taxon>
    </lineage>
</organism>
<evidence type="ECO:0000313" key="2">
    <source>
        <dbReference type="EMBL" id="MDN5211551.1"/>
    </source>
</evidence>
<dbReference type="Pfam" id="PF10300">
    <property type="entry name" value="Iml2-TPR_39"/>
    <property type="match status" value="1"/>
</dbReference>
<evidence type="ECO:0000256" key="1">
    <source>
        <dbReference type="SAM" id="SignalP"/>
    </source>
</evidence>
<keyword evidence="3" id="KW-1185">Reference proteome</keyword>
<dbReference type="Pfam" id="PF13432">
    <property type="entry name" value="TPR_16"/>
    <property type="match status" value="1"/>
</dbReference>
<proteinExistence type="predicted"/>
<dbReference type="InterPro" id="IPR019734">
    <property type="entry name" value="TPR_rpt"/>
</dbReference>